<gene>
    <name evidence="2" type="ORF">EEDITHA_LOCUS16118</name>
</gene>
<protein>
    <recommendedName>
        <fullName evidence="1">Transposase Helix-turn-helix domain-containing protein</fullName>
    </recommendedName>
</protein>
<keyword evidence="3" id="KW-1185">Reference proteome</keyword>
<sequence length="252" mass="28872">MPPHLCNYWLGMNSDQFYDLLNSIPNLVEHIPNATTALCVYLIKLRTDDSNDRLATLFNISRSSLERLMTKVRNCLINDFVPNYLGFDHIRVEEVASRNTIIPEGLFGNPILPPDSKPAIVICDATYVFVQSSSNYLFQKQTYSLQKLDNLVKPFMIVCCDGHIVECLGPYKATTNDATITSLNLRNEASCLRHFFRTGDVFLLDRGFRDVITELQGYGFIAHMPCHRQGDTVFILERRSWTRQESFHLLVN</sequence>
<organism evidence="2 3">
    <name type="scientific">Euphydryas editha</name>
    <name type="common">Edith's checkerspot</name>
    <dbReference type="NCBI Taxonomy" id="104508"/>
    <lineage>
        <taxon>Eukaryota</taxon>
        <taxon>Metazoa</taxon>
        <taxon>Ecdysozoa</taxon>
        <taxon>Arthropoda</taxon>
        <taxon>Hexapoda</taxon>
        <taxon>Insecta</taxon>
        <taxon>Pterygota</taxon>
        <taxon>Neoptera</taxon>
        <taxon>Endopterygota</taxon>
        <taxon>Lepidoptera</taxon>
        <taxon>Glossata</taxon>
        <taxon>Ditrysia</taxon>
        <taxon>Papilionoidea</taxon>
        <taxon>Nymphalidae</taxon>
        <taxon>Nymphalinae</taxon>
        <taxon>Euphydryas</taxon>
    </lineage>
</organism>
<name>A0AAU9UQD6_EUPED</name>
<feature type="domain" description="Transposase Helix-turn-helix" evidence="1">
    <location>
        <begin position="38"/>
        <end position="78"/>
    </location>
</feature>
<evidence type="ECO:0000259" key="1">
    <source>
        <dbReference type="Pfam" id="PF13613"/>
    </source>
</evidence>
<dbReference type="Proteomes" id="UP001153954">
    <property type="component" value="Unassembled WGS sequence"/>
</dbReference>
<comment type="caution">
    <text evidence="2">The sequence shown here is derived from an EMBL/GenBank/DDBJ whole genome shotgun (WGS) entry which is preliminary data.</text>
</comment>
<reference evidence="2" key="1">
    <citation type="submission" date="2022-03" db="EMBL/GenBank/DDBJ databases">
        <authorList>
            <person name="Tunstrom K."/>
        </authorList>
    </citation>
    <scope>NUCLEOTIDE SEQUENCE</scope>
</reference>
<dbReference type="EMBL" id="CAKOGL010000023">
    <property type="protein sequence ID" value="CAH2101353.1"/>
    <property type="molecule type" value="Genomic_DNA"/>
</dbReference>
<dbReference type="AlphaFoldDB" id="A0AAU9UQD6"/>
<accession>A0AAU9UQD6</accession>
<evidence type="ECO:0000313" key="3">
    <source>
        <dbReference type="Proteomes" id="UP001153954"/>
    </source>
</evidence>
<dbReference type="Pfam" id="PF13613">
    <property type="entry name" value="HTH_Tnp_4"/>
    <property type="match status" value="1"/>
</dbReference>
<dbReference type="InterPro" id="IPR027805">
    <property type="entry name" value="Transposase_HTH_dom"/>
</dbReference>
<proteinExistence type="predicted"/>
<evidence type="ECO:0000313" key="2">
    <source>
        <dbReference type="EMBL" id="CAH2101353.1"/>
    </source>
</evidence>